<dbReference type="Pfam" id="PF01593">
    <property type="entry name" value="Amino_oxidase"/>
    <property type="match status" value="1"/>
</dbReference>
<dbReference type="SUPFAM" id="SSF51971">
    <property type="entry name" value="Nucleotide-binding domain"/>
    <property type="match status" value="1"/>
</dbReference>
<organism evidence="2">
    <name type="scientific">Caldicellulosiruptor owensensis</name>
    <dbReference type="NCBI Taxonomy" id="55205"/>
    <lineage>
        <taxon>Bacteria</taxon>
        <taxon>Bacillati</taxon>
        <taxon>Bacillota</taxon>
        <taxon>Bacillota incertae sedis</taxon>
        <taxon>Caldicellulosiruptorales</taxon>
        <taxon>Caldicellulosiruptoraceae</taxon>
        <taxon>Caldicellulosiruptor</taxon>
    </lineage>
</organism>
<dbReference type="InterPro" id="IPR002937">
    <property type="entry name" value="Amino_oxidase"/>
</dbReference>
<gene>
    <name evidence="2" type="ORF">ENL71_05795</name>
</gene>
<feature type="domain" description="Amine oxidase" evidence="1">
    <location>
        <begin position="24"/>
        <end position="264"/>
    </location>
</feature>
<dbReference type="EMBL" id="DRUZ01000073">
    <property type="protein sequence ID" value="HHS02011.1"/>
    <property type="molecule type" value="Genomic_DNA"/>
</dbReference>
<dbReference type="PANTHER" id="PTHR43734:SF4">
    <property type="entry name" value="AMINE OXIDASE DOMAIN-CONTAINING PROTEIN"/>
    <property type="match status" value="1"/>
</dbReference>
<accession>A0A7C5Z0P1</accession>
<comment type="caution">
    <text evidence="2">The sequence shown here is derived from an EMBL/GenBank/DDBJ whole genome shotgun (WGS) entry which is preliminary data.</text>
</comment>
<proteinExistence type="predicted"/>
<protein>
    <recommendedName>
        <fullName evidence="1">Amine oxidase domain-containing protein</fullName>
    </recommendedName>
</protein>
<dbReference type="Gene3D" id="3.50.50.60">
    <property type="entry name" value="FAD/NAD(P)-binding domain"/>
    <property type="match status" value="1"/>
</dbReference>
<evidence type="ECO:0000259" key="1">
    <source>
        <dbReference type="Pfam" id="PF01593"/>
    </source>
</evidence>
<dbReference type="PANTHER" id="PTHR43734">
    <property type="entry name" value="PHYTOENE DESATURASE"/>
    <property type="match status" value="1"/>
</dbReference>
<sequence length="440" mass="51284">MKSRNFIIGAGFTGLTTGIDDDLTLVFEKENFPGGLCASYYIDLSGRKYPGRLSKETFRFERGGGHWIWASARDSQYIEFLKQFSELKFYERKAAVYFRKWDLIVPYPLQFNLNLLPGELKEKIKKDMRNVGETQANSLKEWLYNNFGETLCEIFFFPFNEKYTAGLLDKISLKDEYKTPIIKERIIESLERPSYGQEFGYNPKFFYPVNGLDALIAKMALRANISYEKEVVQIDTKRKEIIFSDGDGFKFDKLISTLPLKTLMQFSGMSDESDFLLHNSLLVLNIGAIRGRMKIDYHWLYIPESKSGFHRIGFYSNVDREFLPESLANDENIISLYVEKAYPMNSKLKQDDLKKSVKDIVEELKEWQIIEKELIVDFTWVPIAYCWESTETPQNYKEIIRNKYKSFGIFSTGRYGKWETQGVIDSIKDGFLAKGWIENG</sequence>
<dbReference type="GO" id="GO:0016491">
    <property type="term" value="F:oxidoreductase activity"/>
    <property type="evidence" value="ECO:0007669"/>
    <property type="project" value="InterPro"/>
</dbReference>
<evidence type="ECO:0000313" key="2">
    <source>
        <dbReference type="EMBL" id="HHS02011.1"/>
    </source>
</evidence>
<name>A0A7C5Z0P1_9FIRM</name>
<dbReference type="AlphaFoldDB" id="A0A7C5Z0P1"/>
<reference evidence="2" key="1">
    <citation type="journal article" date="2020" name="mSystems">
        <title>Genome- and Community-Level Interaction Insights into Carbon Utilization and Element Cycling Functions of Hydrothermarchaeota in Hydrothermal Sediment.</title>
        <authorList>
            <person name="Zhou Z."/>
            <person name="Liu Y."/>
            <person name="Xu W."/>
            <person name="Pan J."/>
            <person name="Luo Z.H."/>
            <person name="Li M."/>
        </authorList>
    </citation>
    <scope>NUCLEOTIDE SEQUENCE [LARGE SCALE GENOMIC DNA]</scope>
    <source>
        <strain evidence="2">SpSt-102</strain>
    </source>
</reference>
<dbReference type="InterPro" id="IPR036188">
    <property type="entry name" value="FAD/NAD-bd_sf"/>
</dbReference>